<evidence type="ECO:0000313" key="2">
    <source>
        <dbReference type="EMBL" id="KKP32499.1"/>
    </source>
</evidence>
<evidence type="ECO:0000256" key="1">
    <source>
        <dbReference type="SAM" id="Phobius"/>
    </source>
</evidence>
<proteinExistence type="predicted"/>
<organism evidence="2 3">
    <name type="scientific">Candidatus Roizmanbacteria bacterium GW2011_GWA2_32_13</name>
    <dbReference type="NCBI Taxonomy" id="1618475"/>
    <lineage>
        <taxon>Bacteria</taxon>
        <taxon>Candidatus Roizmaniibacteriota</taxon>
    </lineage>
</organism>
<name>A0A0F9YM30_9BACT</name>
<keyword evidence="1" id="KW-0812">Transmembrane</keyword>
<protein>
    <submittedName>
        <fullName evidence="2">Uncharacterized protein</fullName>
    </submittedName>
</protein>
<dbReference type="AlphaFoldDB" id="A0A0F9YM30"/>
<dbReference type="EMBL" id="LBOK01000059">
    <property type="protein sequence ID" value="KKP32499.1"/>
    <property type="molecule type" value="Genomic_DNA"/>
</dbReference>
<feature type="transmembrane region" description="Helical" evidence="1">
    <location>
        <begin position="12"/>
        <end position="34"/>
    </location>
</feature>
<accession>A0A0F9YM30</accession>
<keyword evidence="1" id="KW-0472">Membrane</keyword>
<evidence type="ECO:0000313" key="3">
    <source>
        <dbReference type="Proteomes" id="UP000034349"/>
    </source>
</evidence>
<keyword evidence="1" id="KW-1133">Transmembrane helix</keyword>
<comment type="caution">
    <text evidence="2">The sequence shown here is derived from an EMBL/GenBank/DDBJ whole genome shotgun (WGS) entry which is preliminary data.</text>
</comment>
<feature type="transmembrane region" description="Helical" evidence="1">
    <location>
        <begin position="46"/>
        <end position="66"/>
    </location>
</feature>
<reference evidence="2 3" key="1">
    <citation type="journal article" date="2015" name="Nature">
        <title>rRNA introns, odd ribosomes, and small enigmatic genomes across a large radiation of phyla.</title>
        <authorList>
            <person name="Brown C.T."/>
            <person name="Hug L.A."/>
            <person name="Thomas B.C."/>
            <person name="Sharon I."/>
            <person name="Castelle C.J."/>
            <person name="Singh A."/>
            <person name="Wilkins M.J."/>
            <person name="Williams K.H."/>
            <person name="Banfield J.F."/>
        </authorList>
    </citation>
    <scope>NUCLEOTIDE SEQUENCE [LARGE SCALE GENOMIC DNA]</scope>
</reference>
<dbReference type="Proteomes" id="UP000034349">
    <property type="component" value="Unassembled WGS sequence"/>
</dbReference>
<gene>
    <name evidence="2" type="ORF">UR23_C0059G0011</name>
</gene>
<sequence>MLIFDKKWQKAFYKGLSAISGNLSAGYFGIIVIMPALNKLTVSVDYLFLIFDSMMGILLLVLTIVFERKTI</sequence>